<protein>
    <submittedName>
        <fullName evidence="2">Replication-relaxation</fullName>
    </submittedName>
</protein>
<accession>A0A1N7JFG8</accession>
<keyword evidence="1" id="KW-0175">Coiled coil</keyword>
<dbReference type="RefSeq" id="WP_076523571.1">
    <property type="nucleotide sequence ID" value="NZ_CP048103.1"/>
</dbReference>
<keyword evidence="3" id="KW-1185">Reference proteome</keyword>
<dbReference type="Proteomes" id="UP000186795">
    <property type="component" value="Unassembled WGS sequence"/>
</dbReference>
<gene>
    <name evidence="2" type="ORF">SAMN05421790_10230</name>
</gene>
<feature type="coiled-coil region" evidence="1">
    <location>
        <begin position="327"/>
        <end position="368"/>
    </location>
</feature>
<sequence>MIFDWLDEQKIPELTKSERLMGVLFDLGMATADQLEVITGWSKRQLKDAREGIRSRGKSGEPKAEEQLLHQVVKQVRSMVGGEVPATENQLQWIRNGLRALAKSEVRKDEWLKFYTTFQREVVIYTLGSQGNRYVADLLGRTLGSYRELSPGQRLHTVGTTEILVRLLRAGIRPQQWLNTRETTDRLKRIREQWNMEPDGQGSWEVKREYIGPHILPDASVQIEDQWYWIEYDRGSKTGEKIRDQLDQYIQLRAKLGKPIDPVVWVTPNVERTEELRDRIYPKVLAKYPESFPVPTMYFFTEGEETGLFVNGEGKKTAEVVAGASGETQSSEEIQRIREERDQMEEQVQELRTELERKESRIEYLTRMVEENQRGKSEWEDWTRGLVEHLQNQQGGFLSKVTPAQSLGEYVQRQGTPGGLKFNETSQL</sequence>
<proteinExistence type="predicted"/>
<evidence type="ECO:0000313" key="3">
    <source>
        <dbReference type="Proteomes" id="UP000186795"/>
    </source>
</evidence>
<dbReference type="Pfam" id="PF13814">
    <property type="entry name" value="Replic_Relax"/>
    <property type="match status" value="1"/>
</dbReference>
<organism evidence="2 3">
    <name type="scientific">Kroppenstedtia eburnea</name>
    <dbReference type="NCBI Taxonomy" id="714067"/>
    <lineage>
        <taxon>Bacteria</taxon>
        <taxon>Bacillati</taxon>
        <taxon>Bacillota</taxon>
        <taxon>Bacilli</taxon>
        <taxon>Bacillales</taxon>
        <taxon>Thermoactinomycetaceae</taxon>
        <taxon>Kroppenstedtia</taxon>
    </lineage>
</organism>
<name>A0A1N7JFG8_9BACL</name>
<reference evidence="3" key="1">
    <citation type="submission" date="2017-01" db="EMBL/GenBank/DDBJ databases">
        <authorList>
            <person name="Varghese N."/>
            <person name="Submissions S."/>
        </authorList>
    </citation>
    <scope>NUCLEOTIDE SEQUENCE [LARGE SCALE GENOMIC DNA]</scope>
    <source>
        <strain evidence="3">DSM 45196</strain>
    </source>
</reference>
<dbReference type="AlphaFoldDB" id="A0A1N7JFG8"/>
<dbReference type="InterPro" id="IPR025855">
    <property type="entry name" value="Replic_Relax"/>
</dbReference>
<evidence type="ECO:0000256" key="1">
    <source>
        <dbReference type="SAM" id="Coils"/>
    </source>
</evidence>
<dbReference type="EMBL" id="FTOD01000002">
    <property type="protein sequence ID" value="SIS48059.1"/>
    <property type="molecule type" value="Genomic_DNA"/>
</dbReference>
<dbReference type="OrthoDB" id="2373083at2"/>
<evidence type="ECO:0000313" key="2">
    <source>
        <dbReference type="EMBL" id="SIS48059.1"/>
    </source>
</evidence>